<reference evidence="1" key="1">
    <citation type="journal article" date="2009" name="Rice">
        <title>De Novo Next Generation Sequencing of Plant Genomes.</title>
        <authorList>
            <person name="Rounsley S."/>
            <person name="Marri P.R."/>
            <person name="Yu Y."/>
            <person name="He R."/>
            <person name="Sisneros N."/>
            <person name="Goicoechea J.L."/>
            <person name="Lee S.J."/>
            <person name="Angelova A."/>
            <person name="Kudrna D."/>
            <person name="Luo M."/>
            <person name="Affourtit J."/>
            <person name="Desany B."/>
            <person name="Knight J."/>
            <person name="Niazi F."/>
            <person name="Egholm M."/>
            <person name="Wing R.A."/>
        </authorList>
    </citation>
    <scope>NUCLEOTIDE SEQUENCE [LARGE SCALE GENOMIC DNA]</scope>
    <source>
        <strain evidence="1">cv. IRGC 105608</strain>
    </source>
</reference>
<dbReference type="HOGENOM" id="CLU_2926283_0_0_1"/>
<evidence type="ECO:0000313" key="1">
    <source>
        <dbReference type="EnsemblPlants" id="OBART07G01950.2"/>
    </source>
</evidence>
<name>A0A0D3GLX2_9ORYZ</name>
<dbReference type="Proteomes" id="UP000026960">
    <property type="component" value="Chromosome 7"/>
</dbReference>
<dbReference type="AlphaFoldDB" id="A0A0D3GLX2"/>
<reference evidence="1" key="2">
    <citation type="submission" date="2015-03" db="UniProtKB">
        <authorList>
            <consortium name="EnsemblPlants"/>
        </authorList>
    </citation>
    <scope>IDENTIFICATION</scope>
</reference>
<evidence type="ECO:0000313" key="2">
    <source>
        <dbReference type="Proteomes" id="UP000026960"/>
    </source>
</evidence>
<sequence length="61" mass="6648">MESSRAAEACLLIRSTALLVPPAAHDGDGLRGRGNHRNYFTEVLLLLGTTTKAMPWQLRLG</sequence>
<dbReference type="Gramene" id="OBART07G01950.2">
    <property type="protein sequence ID" value="OBART07G01950.2"/>
    <property type="gene ID" value="OBART07G01950"/>
</dbReference>
<keyword evidence="2" id="KW-1185">Reference proteome</keyword>
<protein>
    <submittedName>
        <fullName evidence="1">Uncharacterized protein</fullName>
    </submittedName>
</protein>
<organism evidence="1">
    <name type="scientific">Oryza barthii</name>
    <dbReference type="NCBI Taxonomy" id="65489"/>
    <lineage>
        <taxon>Eukaryota</taxon>
        <taxon>Viridiplantae</taxon>
        <taxon>Streptophyta</taxon>
        <taxon>Embryophyta</taxon>
        <taxon>Tracheophyta</taxon>
        <taxon>Spermatophyta</taxon>
        <taxon>Magnoliopsida</taxon>
        <taxon>Liliopsida</taxon>
        <taxon>Poales</taxon>
        <taxon>Poaceae</taxon>
        <taxon>BOP clade</taxon>
        <taxon>Oryzoideae</taxon>
        <taxon>Oryzeae</taxon>
        <taxon>Oryzinae</taxon>
        <taxon>Oryza</taxon>
    </lineage>
</organism>
<dbReference type="EnsemblPlants" id="OBART07G01950.2">
    <property type="protein sequence ID" value="OBART07G01950.2"/>
    <property type="gene ID" value="OBART07G01950"/>
</dbReference>
<accession>A0A0D3GLX2</accession>
<proteinExistence type="predicted"/>